<gene>
    <name evidence="1" type="ORF">B0J11DRAFT_575136</name>
</gene>
<reference evidence="1" key="1">
    <citation type="journal article" date="2021" name="Nat. Commun.">
        <title>Genetic determinants of endophytism in the Arabidopsis root mycobiome.</title>
        <authorList>
            <person name="Mesny F."/>
            <person name="Miyauchi S."/>
            <person name="Thiergart T."/>
            <person name="Pickel B."/>
            <person name="Atanasova L."/>
            <person name="Karlsson M."/>
            <person name="Huettel B."/>
            <person name="Barry K.W."/>
            <person name="Haridas S."/>
            <person name="Chen C."/>
            <person name="Bauer D."/>
            <person name="Andreopoulos W."/>
            <person name="Pangilinan J."/>
            <person name="LaButti K."/>
            <person name="Riley R."/>
            <person name="Lipzen A."/>
            <person name="Clum A."/>
            <person name="Drula E."/>
            <person name="Henrissat B."/>
            <person name="Kohler A."/>
            <person name="Grigoriev I.V."/>
            <person name="Martin F.M."/>
            <person name="Hacquard S."/>
        </authorList>
    </citation>
    <scope>NUCLEOTIDE SEQUENCE</scope>
    <source>
        <strain evidence="1">MPI-CAGE-CH-0243</strain>
    </source>
</reference>
<comment type="caution">
    <text evidence="1">The sequence shown here is derived from an EMBL/GenBank/DDBJ whole genome shotgun (WGS) entry which is preliminary data.</text>
</comment>
<sequence>MTKYTLYLITYDRGRYPITNEIKPYHWLFFIQTSSSGSQTLGIAHHLRGMPGAFHYSGPETLDLDQSSTSLAEAADLVRCVPPKEKLEIGEVEEEKMDRVREVFEEVGIVRTEYRGWNCQNWGMEALERLRGEACVYEWITGEGVRRWLKEG</sequence>
<dbReference type="OrthoDB" id="37659at2759"/>
<proteinExistence type="predicted"/>
<dbReference type="EMBL" id="JAGMWT010000001">
    <property type="protein sequence ID" value="KAH7139218.1"/>
    <property type="molecule type" value="Genomic_DNA"/>
</dbReference>
<dbReference type="Proteomes" id="UP000700596">
    <property type="component" value="Unassembled WGS sequence"/>
</dbReference>
<dbReference type="InterPro" id="IPR046670">
    <property type="entry name" value="DUF6540"/>
</dbReference>
<organism evidence="1 2">
    <name type="scientific">Dendryphion nanum</name>
    <dbReference type="NCBI Taxonomy" id="256645"/>
    <lineage>
        <taxon>Eukaryota</taxon>
        <taxon>Fungi</taxon>
        <taxon>Dikarya</taxon>
        <taxon>Ascomycota</taxon>
        <taxon>Pezizomycotina</taxon>
        <taxon>Dothideomycetes</taxon>
        <taxon>Pleosporomycetidae</taxon>
        <taxon>Pleosporales</taxon>
        <taxon>Torulaceae</taxon>
        <taxon>Dendryphion</taxon>
    </lineage>
</organism>
<name>A0A9P9IXE0_9PLEO</name>
<keyword evidence="2" id="KW-1185">Reference proteome</keyword>
<dbReference type="AlphaFoldDB" id="A0A9P9IXE0"/>
<evidence type="ECO:0000313" key="1">
    <source>
        <dbReference type="EMBL" id="KAH7139218.1"/>
    </source>
</evidence>
<dbReference type="Pfam" id="PF20174">
    <property type="entry name" value="DUF6540"/>
    <property type="match status" value="1"/>
</dbReference>
<evidence type="ECO:0000313" key="2">
    <source>
        <dbReference type="Proteomes" id="UP000700596"/>
    </source>
</evidence>
<protein>
    <submittedName>
        <fullName evidence="1">Uncharacterized protein</fullName>
    </submittedName>
</protein>
<accession>A0A9P9IXE0</accession>